<dbReference type="InterPro" id="IPR050306">
    <property type="entry name" value="PfkB_Carbo_kinase"/>
</dbReference>
<dbReference type="PANTHER" id="PTHR43085">
    <property type="entry name" value="HEXOKINASE FAMILY MEMBER"/>
    <property type="match status" value="1"/>
</dbReference>
<dbReference type="OrthoDB" id="9795789at2"/>
<name>A0A1G6ZBB1_9PSEU</name>
<protein>
    <submittedName>
        <fullName evidence="8">Fructokinase</fullName>
    </submittedName>
</protein>
<evidence type="ECO:0000259" key="7">
    <source>
        <dbReference type="Pfam" id="PF00294"/>
    </source>
</evidence>
<keyword evidence="9" id="KW-1185">Reference proteome</keyword>
<dbReference type="STRING" id="1271860.SAMN05216174_1278"/>
<dbReference type="AlphaFoldDB" id="A0A1G6ZBB1"/>
<dbReference type="InterPro" id="IPR011611">
    <property type="entry name" value="PfkB_dom"/>
</dbReference>
<keyword evidence="3" id="KW-0547">Nucleotide-binding</keyword>
<keyword evidence="5" id="KW-0067">ATP-binding</keyword>
<feature type="domain" description="Carbohydrate kinase PfkB" evidence="7">
    <location>
        <begin position="2"/>
        <end position="294"/>
    </location>
</feature>
<keyword evidence="2 6" id="KW-0808">Transferase</keyword>
<sequence length="307" mass="31119">MIVVVGEALTDLIAGGDDGRVFTAHPGGSPANVALGLARLGLPAVLGTRLGDDLFGRMVRDHLTASGVEVRDLPADTADTSVAFAATDEHGVARYDFRIAWDIRAAPPLAGARCLHTGSLATLLAPGAAVVEAAMAQARAAGLAVSYDPNIRPSLAGPAERERERVERQVALAHVVKVSEEDLAWLYPGDAPAERAAAWLGLGPDLVVVTLGARGAHAVTLAAAATRPGPPVAVVDTVGAGDAFTAGLLCWLSRAGVLGGDFPRDLGVEALEAALGFANAVAAITCSRPGANPPTVPELGELGGLLP</sequence>
<dbReference type="Pfam" id="PF00294">
    <property type="entry name" value="PfkB"/>
    <property type="match status" value="1"/>
</dbReference>
<dbReference type="RefSeq" id="WP_091457830.1">
    <property type="nucleotide sequence ID" value="NZ_FMZZ01000027.1"/>
</dbReference>
<dbReference type="SUPFAM" id="SSF53613">
    <property type="entry name" value="Ribokinase-like"/>
    <property type="match status" value="1"/>
</dbReference>
<evidence type="ECO:0000256" key="3">
    <source>
        <dbReference type="ARBA" id="ARBA00022741"/>
    </source>
</evidence>
<evidence type="ECO:0000256" key="4">
    <source>
        <dbReference type="ARBA" id="ARBA00022777"/>
    </source>
</evidence>
<dbReference type="PANTHER" id="PTHR43085:SF1">
    <property type="entry name" value="PSEUDOURIDINE KINASE-RELATED"/>
    <property type="match status" value="1"/>
</dbReference>
<dbReference type="InterPro" id="IPR029056">
    <property type="entry name" value="Ribokinase-like"/>
</dbReference>
<dbReference type="PROSITE" id="PS00583">
    <property type="entry name" value="PFKB_KINASES_1"/>
    <property type="match status" value="1"/>
</dbReference>
<dbReference type="PRINTS" id="PR00990">
    <property type="entry name" value="RIBOKINASE"/>
</dbReference>
<evidence type="ECO:0000313" key="8">
    <source>
        <dbReference type="EMBL" id="SDD99046.1"/>
    </source>
</evidence>
<reference evidence="9" key="1">
    <citation type="submission" date="2016-10" db="EMBL/GenBank/DDBJ databases">
        <authorList>
            <person name="Varghese N."/>
            <person name="Submissions S."/>
        </authorList>
    </citation>
    <scope>NUCLEOTIDE SEQUENCE [LARGE SCALE GENOMIC DNA]</scope>
    <source>
        <strain evidence="9">IBRC-M 10403</strain>
    </source>
</reference>
<dbReference type="InterPro" id="IPR002173">
    <property type="entry name" value="Carboh/pur_kinase_PfkB_CS"/>
</dbReference>
<dbReference type="InterPro" id="IPR002139">
    <property type="entry name" value="Ribo/fructo_kinase"/>
</dbReference>
<dbReference type="GO" id="GO:0008865">
    <property type="term" value="F:fructokinase activity"/>
    <property type="evidence" value="ECO:0007669"/>
    <property type="project" value="UniProtKB-ARBA"/>
</dbReference>
<gene>
    <name evidence="8" type="ORF">SAMN05216174_1278</name>
</gene>
<dbReference type="CDD" id="cd01167">
    <property type="entry name" value="bac_FRK"/>
    <property type="match status" value="1"/>
</dbReference>
<evidence type="ECO:0000256" key="6">
    <source>
        <dbReference type="RuleBase" id="RU003704"/>
    </source>
</evidence>
<dbReference type="GO" id="GO:0005524">
    <property type="term" value="F:ATP binding"/>
    <property type="evidence" value="ECO:0007669"/>
    <property type="project" value="UniProtKB-KW"/>
</dbReference>
<evidence type="ECO:0000256" key="5">
    <source>
        <dbReference type="ARBA" id="ARBA00022840"/>
    </source>
</evidence>
<comment type="similarity">
    <text evidence="1 6">Belongs to the carbohydrate kinase PfkB family.</text>
</comment>
<evidence type="ECO:0000256" key="1">
    <source>
        <dbReference type="ARBA" id="ARBA00010688"/>
    </source>
</evidence>
<dbReference type="GO" id="GO:0006000">
    <property type="term" value="P:fructose metabolic process"/>
    <property type="evidence" value="ECO:0007669"/>
    <property type="project" value="UniProtKB-ARBA"/>
</dbReference>
<dbReference type="PROSITE" id="PS00584">
    <property type="entry name" value="PFKB_KINASES_2"/>
    <property type="match status" value="1"/>
</dbReference>
<dbReference type="Gene3D" id="3.40.1190.20">
    <property type="match status" value="1"/>
</dbReference>
<evidence type="ECO:0000313" key="9">
    <source>
        <dbReference type="Proteomes" id="UP000199501"/>
    </source>
</evidence>
<dbReference type="EMBL" id="FMZZ01000027">
    <property type="protein sequence ID" value="SDD99046.1"/>
    <property type="molecule type" value="Genomic_DNA"/>
</dbReference>
<proteinExistence type="inferred from homology"/>
<evidence type="ECO:0000256" key="2">
    <source>
        <dbReference type="ARBA" id="ARBA00022679"/>
    </source>
</evidence>
<organism evidence="8 9">
    <name type="scientific">Actinokineospora iranica</name>
    <dbReference type="NCBI Taxonomy" id="1271860"/>
    <lineage>
        <taxon>Bacteria</taxon>
        <taxon>Bacillati</taxon>
        <taxon>Actinomycetota</taxon>
        <taxon>Actinomycetes</taxon>
        <taxon>Pseudonocardiales</taxon>
        <taxon>Pseudonocardiaceae</taxon>
        <taxon>Actinokineospora</taxon>
    </lineage>
</organism>
<keyword evidence="4 6" id="KW-0418">Kinase</keyword>
<accession>A0A1G6ZBB1</accession>
<dbReference type="Proteomes" id="UP000199501">
    <property type="component" value="Unassembled WGS sequence"/>
</dbReference>